<dbReference type="GO" id="GO:0034386">
    <property type="term" value="F:4-aminobutyrate:2-oxoglutarate transaminase activity"/>
    <property type="evidence" value="ECO:0007669"/>
    <property type="project" value="UniProtKB-EC"/>
</dbReference>
<keyword evidence="3 4" id="KW-0663">Pyridoxal phosphate</keyword>
<dbReference type="EMBL" id="CYPW01000006">
    <property type="protein sequence ID" value="CUH51631.1"/>
    <property type="molecule type" value="Genomic_DNA"/>
</dbReference>
<dbReference type="STRING" id="321267.SHM7688_01070"/>
<dbReference type="InterPro" id="IPR049704">
    <property type="entry name" value="Aminotrans_3_PPA_site"/>
</dbReference>
<dbReference type="InterPro" id="IPR005814">
    <property type="entry name" value="Aminotrans_3"/>
</dbReference>
<dbReference type="Pfam" id="PF00202">
    <property type="entry name" value="Aminotran_3"/>
    <property type="match status" value="1"/>
</dbReference>
<dbReference type="RefSeq" id="WP_058238912.1">
    <property type="nucleotide sequence ID" value="NZ_CYPW01000006.1"/>
</dbReference>
<reference evidence="5 6" key="1">
    <citation type="submission" date="2015-09" db="EMBL/GenBank/DDBJ databases">
        <authorList>
            <consortium name="Swine Surveillance"/>
        </authorList>
    </citation>
    <scope>NUCLEOTIDE SEQUENCE [LARGE SCALE GENOMIC DNA]</scope>
    <source>
        <strain evidence="5 6">CECT 7688</strain>
    </source>
</reference>
<evidence type="ECO:0000313" key="6">
    <source>
        <dbReference type="Proteomes" id="UP000054823"/>
    </source>
</evidence>
<dbReference type="InterPro" id="IPR015424">
    <property type="entry name" value="PyrdxlP-dep_Trfase"/>
</dbReference>
<dbReference type="AlphaFoldDB" id="A0A0P1EN50"/>
<dbReference type="PIRSF" id="PIRSF000521">
    <property type="entry name" value="Transaminase_4ab_Lys_Orn"/>
    <property type="match status" value="1"/>
</dbReference>
<dbReference type="Proteomes" id="UP000054823">
    <property type="component" value="Unassembled WGS sequence"/>
</dbReference>
<dbReference type="Gene3D" id="3.40.640.10">
    <property type="entry name" value="Type I PLP-dependent aspartate aminotransferase-like (Major domain)"/>
    <property type="match status" value="1"/>
</dbReference>
<dbReference type="Gene3D" id="3.90.1150.10">
    <property type="entry name" value="Aspartate Aminotransferase, domain 1"/>
    <property type="match status" value="1"/>
</dbReference>
<keyword evidence="6" id="KW-1185">Reference proteome</keyword>
<dbReference type="InterPro" id="IPR015422">
    <property type="entry name" value="PyrdxlP-dep_Trfase_small"/>
</dbReference>
<keyword evidence="5" id="KW-0808">Transferase</keyword>
<comment type="similarity">
    <text evidence="2 4">Belongs to the class-III pyridoxal-phosphate-dependent aminotransferase family.</text>
</comment>
<accession>A0A0P1EN50</accession>
<keyword evidence="5" id="KW-0032">Aminotransferase</keyword>
<evidence type="ECO:0000256" key="2">
    <source>
        <dbReference type="ARBA" id="ARBA00008954"/>
    </source>
</evidence>
<dbReference type="OrthoDB" id="9801834at2"/>
<dbReference type="InterPro" id="IPR015421">
    <property type="entry name" value="PyrdxlP-dep_Trfase_major"/>
</dbReference>
<evidence type="ECO:0000256" key="1">
    <source>
        <dbReference type="ARBA" id="ARBA00001933"/>
    </source>
</evidence>
<protein>
    <submittedName>
        <fullName evidence="5">4-aminobutyrate aminotransferase GabT</fullName>
        <ecNumber evidence="5">2.6.1.19</ecNumber>
    </submittedName>
</protein>
<evidence type="ECO:0000256" key="3">
    <source>
        <dbReference type="ARBA" id="ARBA00022898"/>
    </source>
</evidence>
<dbReference type="PANTHER" id="PTHR45688:SF13">
    <property type="entry name" value="ALANINE--GLYOXYLATE AMINOTRANSFERASE 2-LIKE"/>
    <property type="match status" value="1"/>
</dbReference>
<dbReference type="EC" id="2.6.1.19" evidence="5"/>
<proteinExistence type="inferred from homology"/>
<dbReference type="PANTHER" id="PTHR45688">
    <property type="match status" value="1"/>
</dbReference>
<dbReference type="SUPFAM" id="SSF53383">
    <property type="entry name" value="PLP-dependent transferases"/>
    <property type="match status" value="1"/>
</dbReference>
<name>A0A0P1EN50_9RHOB</name>
<dbReference type="PROSITE" id="PS00600">
    <property type="entry name" value="AA_TRANSFER_CLASS_3"/>
    <property type="match status" value="1"/>
</dbReference>
<evidence type="ECO:0000313" key="5">
    <source>
        <dbReference type="EMBL" id="CUH51631.1"/>
    </source>
</evidence>
<comment type="cofactor">
    <cofactor evidence="1">
        <name>pyridoxal 5'-phosphate</name>
        <dbReference type="ChEBI" id="CHEBI:597326"/>
    </cofactor>
</comment>
<organism evidence="5 6">
    <name type="scientific">Shimia marina</name>
    <dbReference type="NCBI Taxonomy" id="321267"/>
    <lineage>
        <taxon>Bacteria</taxon>
        <taxon>Pseudomonadati</taxon>
        <taxon>Pseudomonadota</taxon>
        <taxon>Alphaproteobacteria</taxon>
        <taxon>Rhodobacterales</taxon>
        <taxon>Roseobacteraceae</taxon>
    </lineage>
</organism>
<gene>
    <name evidence="5" type="primary">gabT</name>
    <name evidence="5" type="ORF">SHM7688_01070</name>
</gene>
<evidence type="ECO:0000256" key="4">
    <source>
        <dbReference type="RuleBase" id="RU003560"/>
    </source>
</evidence>
<dbReference type="CDD" id="cd00610">
    <property type="entry name" value="OAT_like"/>
    <property type="match status" value="1"/>
</dbReference>
<dbReference type="GO" id="GO:0030170">
    <property type="term" value="F:pyridoxal phosphate binding"/>
    <property type="evidence" value="ECO:0007669"/>
    <property type="project" value="InterPro"/>
</dbReference>
<sequence>MADVLTRRARLLGPHMTTFYREPVHLARGEGTYLWDTDGRKYLDCYNNVPHVGHCHPRVVEAIATQAATLNTHTRYVHDGILEYGEALTAKFDHDLDSMVMVCSGSEANDVALRMAQAMTGKTGVITTDNTYHGNTAAVSQLNTSKVPIGGFQDHVKRAPAPDNMMPPGGTREGQAKAFAEGVKTAIAELEANGHGVSALIVCPYFANEGFPTLEEGFLDDAIALVRAAGGIIIADEVQPGFGRIGSHWWGHQKLNFAPDIVTLGKPMANGHPVAAVITRPEILTAFQEGFKYFNTFGGNPVSAAAAMAVLNVIEDENLVENAKDVGAYAVGLLKELQTRYDVIADVRGSGLFFGAELWRDGKPATALCDAMVEEMRNRGVLLHTEGRFDNTLKIRPPCAFGRADADLLAETLDAAFGAVA</sequence>